<name>A0A9W9ZKK8_9CNID</name>
<evidence type="ECO:0000259" key="2">
    <source>
        <dbReference type="Pfam" id="PF18078"/>
    </source>
</evidence>
<sequence>MSGSAALEIPCLGKQFQLGMLYDCRNECLNHDRRLWDADILNNALVSLPSRQTQCDVFTNDSFDGKMEMVGGANASFKVSLLSGLADVPSGYVNFFKDRVSSKQQARVILKCERIYRHEKLDIDLLRSVPLENGDGEKSATHFVSGVLYGANTFFVFDREVKRNESHANVSSDMKLLISSLSSLHEIPEMDKEEAKKLTCTVYGDNPLSESSISVEQAMKNIGEQRKSHEPVVPIKVFLQPLISVDIEPARFLNEIDVGIISQLQSIIDNFSEIHTRMNILTKTTAFFNFSSIQKKLSKFKEMISQYTNALKKDLSSLLPRVRSGDVEEKELKTVLEERTTTPFCQAYLSSWVDKTEKEVNLLSIYLDYFKGIQFAFEPDELDSVINSLDYDRVVCFSFMIDDFQDKQLQEMYTYLRTGKWNQEPPDESSWCNNQDKRLINDFKTQARRFSKLAKAAEEDNGTKFVVTNISNESKGDKIAVIQMFQDGQPMQFEPDTIPLQALTIDDNAGLSASKTSNVNRRTVFESTKSLRSRDTTVRESAEPDETTQTVQQMSWHFNQGISTKSESDDVRNIRPKLTPSKAYHQNPREVLESRRRDAGTSPSSSWNFQIDEEDVGRNASAKAGSSVHEPEGTKQMLHGSSYDQVRNKWEEQTKMRTSTSSENDSRKLRTKHSDALPSSLKSEIDEEDDFGTNSSAKGTFSLHKREIYPSSFHKGPSNEQSCISRDGMLQRTSAGDATTQAVSAPCQRLAEQMRSKSKKIENRKKEFGSIYKLPTEETMRLHKKMIARKILKNELHGVSSTQERRKEKVLLVMGATGAVRAL</sequence>
<dbReference type="AlphaFoldDB" id="A0A9W9ZKK8"/>
<feature type="compositionally biased region" description="Polar residues" evidence="1">
    <location>
        <begin position="547"/>
        <end position="565"/>
    </location>
</feature>
<evidence type="ECO:0000313" key="4">
    <source>
        <dbReference type="EMBL" id="KAJ7383050.1"/>
    </source>
</evidence>
<dbReference type="Pfam" id="PF21109">
    <property type="entry name" value="Stonustoxin_helical"/>
    <property type="match status" value="1"/>
</dbReference>
<feature type="compositionally biased region" description="Basic and acidic residues" evidence="1">
    <location>
        <begin position="664"/>
        <end position="675"/>
    </location>
</feature>
<feature type="compositionally biased region" description="Basic and acidic residues" evidence="1">
    <location>
        <begin position="646"/>
        <end position="655"/>
    </location>
</feature>
<evidence type="ECO:0000259" key="3">
    <source>
        <dbReference type="Pfam" id="PF21109"/>
    </source>
</evidence>
<dbReference type="PANTHER" id="PTHR31594">
    <property type="entry name" value="AIG1-TYPE G DOMAIN-CONTAINING PROTEIN"/>
    <property type="match status" value="1"/>
</dbReference>
<comment type="caution">
    <text evidence="4">The sequence shown here is derived from an EMBL/GenBank/DDBJ whole genome shotgun (WGS) entry which is preliminary data.</text>
</comment>
<dbReference type="InterPro" id="IPR052090">
    <property type="entry name" value="Cytolytic_pore-forming_toxin"/>
</dbReference>
<dbReference type="EMBL" id="MU825908">
    <property type="protein sequence ID" value="KAJ7383050.1"/>
    <property type="molecule type" value="Genomic_DNA"/>
</dbReference>
<organism evidence="4 5">
    <name type="scientific">Desmophyllum pertusum</name>
    <dbReference type="NCBI Taxonomy" id="174260"/>
    <lineage>
        <taxon>Eukaryota</taxon>
        <taxon>Metazoa</taxon>
        <taxon>Cnidaria</taxon>
        <taxon>Anthozoa</taxon>
        <taxon>Hexacorallia</taxon>
        <taxon>Scleractinia</taxon>
        <taxon>Caryophylliina</taxon>
        <taxon>Caryophylliidae</taxon>
        <taxon>Desmophyllum</taxon>
    </lineage>
</organism>
<gene>
    <name evidence="4" type="ORF">OS493_031220</name>
</gene>
<feature type="domain" description="SNTX thioredoxin-like" evidence="2">
    <location>
        <begin position="376"/>
        <end position="489"/>
    </location>
</feature>
<dbReference type="Pfam" id="PF18078">
    <property type="entry name" value="Thioredoxin_11"/>
    <property type="match status" value="1"/>
</dbReference>
<dbReference type="Proteomes" id="UP001163046">
    <property type="component" value="Unassembled WGS sequence"/>
</dbReference>
<keyword evidence="5" id="KW-1185">Reference proteome</keyword>
<feature type="compositionally biased region" description="Basic and acidic residues" evidence="1">
    <location>
        <begin position="587"/>
        <end position="599"/>
    </location>
</feature>
<feature type="region of interest" description="Disordered" evidence="1">
    <location>
        <begin position="527"/>
        <end position="693"/>
    </location>
</feature>
<reference evidence="4" key="1">
    <citation type="submission" date="2023-01" db="EMBL/GenBank/DDBJ databases">
        <title>Genome assembly of the deep-sea coral Lophelia pertusa.</title>
        <authorList>
            <person name="Herrera S."/>
            <person name="Cordes E."/>
        </authorList>
    </citation>
    <scope>NUCLEOTIDE SEQUENCE</scope>
    <source>
        <strain evidence="4">USNM1676648</strain>
        <tissue evidence="4">Polyp</tissue>
    </source>
</reference>
<dbReference type="InterPro" id="IPR040581">
    <property type="entry name" value="Thioredoxin_11"/>
</dbReference>
<dbReference type="PANTHER" id="PTHR31594:SF16">
    <property type="entry name" value="SI:CH211-281L24.3"/>
    <property type="match status" value="1"/>
</dbReference>
<feature type="domain" description="Stonustoxin-like helical" evidence="3">
    <location>
        <begin position="267"/>
        <end position="361"/>
    </location>
</feature>
<proteinExistence type="predicted"/>
<dbReference type="OrthoDB" id="8954335at2759"/>
<evidence type="ECO:0000313" key="5">
    <source>
        <dbReference type="Proteomes" id="UP001163046"/>
    </source>
</evidence>
<evidence type="ECO:0000256" key="1">
    <source>
        <dbReference type="SAM" id="MobiDB-lite"/>
    </source>
</evidence>
<accession>A0A9W9ZKK8</accession>
<protein>
    <submittedName>
        <fullName evidence="4">Uncharacterized protein</fullName>
    </submittedName>
</protein>
<dbReference type="InterPro" id="IPR048997">
    <property type="entry name" value="Stonustoxin-like_helical"/>
</dbReference>
<feature type="compositionally biased region" description="Basic and acidic residues" evidence="1">
    <location>
        <begin position="532"/>
        <end position="542"/>
    </location>
</feature>